<keyword evidence="1" id="KW-0472">Membrane</keyword>
<feature type="transmembrane region" description="Helical" evidence="1">
    <location>
        <begin position="30"/>
        <end position="51"/>
    </location>
</feature>
<dbReference type="RefSeq" id="WP_310549201.1">
    <property type="nucleotide sequence ID" value="NZ_JAVKGR010000019.1"/>
</dbReference>
<keyword evidence="1" id="KW-0812">Transmembrane</keyword>
<dbReference type="Proteomes" id="UP001251870">
    <property type="component" value="Unassembled WGS sequence"/>
</dbReference>
<keyword evidence="3" id="KW-1185">Reference proteome</keyword>
<name>A0ABU2DV32_9MICC</name>
<gene>
    <name evidence="2" type="ORF">RIL96_11670</name>
</gene>
<proteinExistence type="predicted"/>
<keyword evidence="1" id="KW-1133">Transmembrane helix</keyword>
<accession>A0ABU2DV32</accession>
<feature type="transmembrane region" description="Helical" evidence="1">
    <location>
        <begin position="58"/>
        <end position="77"/>
    </location>
</feature>
<sequence>MTCRVFHRTAAVVAVASALCHLLMLGHGNVLWGLLMAAMAVVCFPCAGHLWRRPTISLWVVLGLMNAAMVAVHAMLWRMGDGGHVHTAAGEAGPHAPGVSGVTHQGHEGFEISGIVSMDTVFVFATALAVLEVLLAAAALVVLTRRTSSVPHEHHHRLRSARQLQ</sequence>
<organism evidence="2 3">
    <name type="scientific">Nesterenkonia aerolata</name>
    <dbReference type="NCBI Taxonomy" id="3074079"/>
    <lineage>
        <taxon>Bacteria</taxon>
        <taxon>Bacillati</taxon>
        <taxon>Actinomycetota</taxon>
        <taxon>Actinomycetes</taxon>
        <taxon>Micrococcales</taxon>
        <taxon>Micrococcaceae</taxon>
        <taxon>Nesterenkonia</taxon>
    </lineage>
</organism>
<feature type="transmembrane region" description="Helical" evidence="1">
    <location>
        <begin position="121"/>
        <end position="143"/>
    </location>
</feature>
<feature type="transmembrane region" description="Helical" evidence="1">
    <location>
        <begin position="5"/>
        <end position="24"/>
    </location>
</feature>
<protein>
    <submittedName>
        <fullName evidence="2">Uncharacterized protein</fullName>
    </submittedName>
</protein>
<reference evidence="2 3" key="1">
    <citation type="submission" date="2023-09" db="EMBL/GenBank/DDBJ databases">
        <title>Description of three actinobacteria isolated from air of manufacturing shop in a pharmaceutical factory.</title>
        <authorList>
            <person name="Zhang D.-F."/>
        </authorList>
    </citation>
    <scope>NUCLEOTIDE SEQUENCE [LARGE SCALE GENOMIC DNA]</scope>
    <source>
        <strain evidence="2 3">LY-0111</strain>
    </source>
</reference>
<dbReference type="EMBL" id="JAVKGR010000019">
    <property type="protein sequence ID" value="MDR8020220.1"/>
    <property type="molecule type" value="Genomic_DNA"/>
</dbReference>
<comment type="caution">
    <text evidence="2">The sequence shown here is derived from an EMBL/GenBank/DDBJ whole genome shotgun (WGS) entry which is preliminary data.</text>
</comment>
<evidence type="ECO:0000256" key="1">
    <source>
        <dbReference type="SAM" id="Phobius"/>
    </source>
</evidence>
<evidence type="ECO:0000313" key="2">
    <source>
        <dbReference type="EMBL" id="MDR8020220.1"/>
    </source>
</evidence>
<evidence type="ECO:0000313" key="3">
    <source>
        <dbReference type="Proteomes" id="UP001251870"/>
    </source>
</evidence>